<evidence type="ECO:0000313" key="3">
    <source>
        <dbReference type="Proteomes" id="UP000541444"/>
    </source>
</evidence>
<name>A0A7J7PC73_9MAGN</name>
<evidence type="ECO:0000313" key="2">
    <source>
        <dbReference type="EMBL" id="KAF6176943.1"/>
    </source>
</evidence>
<protein>
    <recommendedName>
        <fullName evidence="4">Protein-L-isoaspartate O-methyltransferase</fullName>
    </recommendedName>
</protein>
<dbReference type="Proteomes" id="UP000541444">
    <property type="component" value="Unassembled WGS sequence"/>
</dbReference>
<dbReference type="Pfam" id="PF01135">
    <property type="entry name" value="PCMT"/>
    <property type="match status" value="2"/>
</dbReference>
<dbReference type="InterPro" id="IPR000682">
    <property type="entry name" value="PCMT"/>
</dbReference>
<keyword evidence="3" id="KW-1185">Reference proteome</keyword>
<proteinExistence type="inferred from homology"/>
<comment type="similarity">
    <text evidence="1">Belongs to the methyltransferase superfamily. L-isoaspartyl/D-aspartyl protein methyltransferase family.</text>
</comment>
<sequence length="351" mass="38490">MEVNKNVKLVEKLQRYGIVRSKKIVEVMETIDRGLFVPDVTTAYVDSPMHIGYNATISAPHMHATCLELLEGNLQPGMHALDVGSDCLRLRDDALRDRDGGRNPPADSMYSGSQAPAALEILIPSNTVDRVMEKRGSNLGTGYLTACFALMVGSHGRAVGVEHIPELADTSIKNIQKSAAASLLEEDALSIHVGDYARNLRDGSWTGIKVCCPWRFMGEEKKLDVPGTPKDGTASELQITQQQHEEQVMENASLHGKIPDKVMNTDKSTQSYVDLVRGSKNIPNEAPTLLEVGKRGDTSFVSIPAGEVAIGVSQFNYSLIGRLDLQKVKFTNVQEYARNKWKISGQCKLIL</sequence>
<dbReference type="GO" id="GO:0004719">
    <property type="term" value="F:protein-L-isoaspartate (D-aspartate) O-methyltransferase activity"/>
    <property type="evidence" value="ECO:0007669"/>
    <property type="project" value="InterPro"/>
</dbReference>
<dbReference type="SUPFAM" id="SSF53335">
    <property type="entry name" value="S-adenosyl-L-methionine-dependent methyltransferases"/>
    <property type="match status" value="2"/>
</dbReference>
<dbReference type="AlphaFoldDB" id="A0A7J7PC73"/>
<evidence type="ECO:0008006" key="4">
    <source>
        <dbReference type="Google" id="ProtNLM"/>
    </source>
</evidence>
<dbReference type="Gene3D" id="3.40.50.150">
    <property type="entry name" value="Vaccinia Virus protein VP39"/>
    <property type="match status" value="2"/>
</dbReference>
<dbReference type="PANTHER" id="PTHR11579">
    <property type="entry name" value="PROTEIN-L-ISOASPARTATE O-METHYLTRANSFERASE"/>
    <property type="match status" value="1"/>
</dbReference>
<dbReference type="OrthoDB" id="1750606at2759"/>
<accession>A0A7J7PC73</accession>
<dbReference type="EMBL" id="JACGCM010000012">
    <property type="protein sequence ID" value="KAF6176943.1"/>
    <property type="molecule type" value="Genomic_DNA"/>
</dbReference>
<gene>
    <name evidence="2" type="ORF">GIB67_027743</name>
</gene>
<dbReference type="GO" id="GO:0005737">
    <property type="term" value="C:cytoplasm"/>
    <property type="evidence" value="ECO:0007669"/>
    <property type="project" value="TreeGrafter"/>
</dbReference>
<evidence type="ECO:0000256" key="1">
    <source>
        <dbReference type="ARBA" id="ARBA00005369"/>
    </source>
</evidence>
<comment type="caution">
    <text evidence="2">The sequence shown here is derived from an EMBL/GenBank/DDBJ whole genome shotgun (WGS) entry which is preliminary data.</text>
</comment>
<dbReference type="PANTHER" id="PTHR11579:SF28">
    <property type="entry name" value="PROTEIN-L-ISOASPARTATE O-METHYLTRANSFERASE 1"/>
    <property type="match status" value="1"/>
</dbReference>
<reference evidence="2 3" key="1">
    <citation type="journal article" date="2020" name="IScience">
        <title>Genome Sequencing of the Endangered Kingdonia uniflora (Circaeasteraceae, Ranunculales) Reveals Potential Mechanisms of Evolutionary Specialization.</title>
        <authorList>
            <person name="Sun Y."/>
            <person name="Deng T."/>
            <person name="Zhang A."/>
            <person name="Moore M.J."/>
            <person name="Landis J.B."/>
            <person name="Lin N."/>
            <person name="Zhang H."/>
            <person name="Zhang X."/>
            <person name="Huang J."/>
            <person name="Zhang X."/>
            <person name="Sun H."/>
            <person name="Wang H."/>
        </authorList>
    </citation>
    <scope>NUCLEOTIDE SEQUENCE [LARGE SCALE GENOMIC DNA]</scope>
    <source>
        <strain evidence="2">TB1705</strain>
        <tissue evidence="2">Leaf</tissue>
    </source>
</reference>
<dbReference type="InterPro" id="IPR029063">
    <property type="entry name" value="SAM-dependent_MTases_sf"/>
</dbReference>
<organism evidence="2 3">
    <name type="scientific">Kingdonia uniflora</name>
    <dbReference type="NCBI Taxonomy" id="39325"/>
    <lineage>
        <taxon>Eukaryota</taxon>
        <taxon>Viridiplantae</taxon>
        <taxon>Streptophyta</taxon>
        <taxon>Embryophyta</taxon>
        <taxon>Tracheophyta</taxon>
        <taxon>Spermatophyta</taxon>
        <taxon>Magnoliopsida</taxon>
        <taxon>Ranunculales</taxon>
        <taxon>Circaeasteraceae</taxon>
        <taxon>Kingdonia</taxon>
    </lineage>
</organism>